<dbReference type="EMBL" id="CAEKDK010000008">
    <property type="protein sequence ID" value="CAB4289477.1"/>
    <property type="molecule type" value="Genomic_DNA"/>
</dbReference>
<evidence type="ECO:0000313" key="2">
    <source>
        <dbReference type="Proteomes" id="UP000507222"/>
    </source>
</evidence>
<reference evidence="1 2" key="1">
    <citation type="submission" date="2020-05" db="EMBL/GenBank/DDBJ databases">
        <authorList>
            <person name="Campoy J."/>
            <person name="Schneeberger K."/>
            <person name="Spophaly S."/>
        </authorList>
    </citation>
    <scope>NUCLEOTIDE SEQUENCE [LARGE SCALE GENOMIC DNA]</scope>
    <source>
        <strain evidence="1">PruArmRojPasFocal</strain>
    </source>
</reference>
<protein>
    <submittedName>
        <fullName evidence="1">Uncharacterized protein</fullName>
    </submittedName>
</protein>
<dbReference type="AlphaFoldDB" id="A0A6J5VP96"/>
<dbReference type="Proteomes" id="UP000507222">
    <property type="component" value="Unassembled WGS sequence"/>
</dbReference>
<evidence type="ECO:0000313" key="1">
    <source>
        <dbReference type="EMBL" id="CAB4289477.1"/>
    </source>
</evidence>
<name>A0A6J5VP96_PRUAR</name>
<organism evidence="1 2">
    <name type="scientific">Prunus armeniaca</name>
    <name type="common">Apricot</name>
    <name type="synonym">Armeniaca vulgaris</name>
    <dbReference type="NCBI Taxonomy" id="36596"/>
    <lineage>
        <taxon>Eukaryota</taxon>
        <taxon>Viridiplantae</taxon>
        <taxon>Streptophyta</taxon>
        <taxon>Embryophyta</taxon>
        <taxon>Tracheophyta</taxon>
        <taxon>Spermatophyta</taxon>
        <taxon>Magnoliopsida</taxon>
        <taxon>eudicotyledons</taxon>
        <taxon>Gunneridae</taxon>
        <taxon>Pentapetalae</taxon>
        <taxon>rosids</taxon>
        <taxon>fabids</taxon>
        <taxon>Rosales</taxon>
        <taxon>Rosaceae</taxon>
        <taxon>Amygdaloideae</taxon>
        <taxon>Amygdaleae</taxon>
        <taxon>Prunus</taxon>
    </lineage>
</organism>
<gene>
    <name evidence="1" type="ORF">CURHAP_LOCUS48279</name>
</gene>
<proteinExistence type="predicted"/>
<sequence length="95" mass="10707">MKISGEILQRHGQLLQSQACRTKTSRYLQDCLTQHLPKAYLKPTMVSDHLLQNQRGCSQKPLPRVRADRQETLLNLGMTQNGPGAGTSYVCRTQL</sequence>
<accession>A0A6J5VP96</accession>